<evidence type="ECO:0000313" key="3">
    <source>
        <dbReference type="Proteomes" id="UP000037784"/>
    </source>
</evidence>
<sequence>MEGEPLMTQRIVVFDLETQRSFDEVGGREHIARLGVSLAVTYDYADRAFHVYHAHEVPQLVQALETADVVVGFNVLRFDYLVLAGVLGRPVRPRRTLDMLDDIHRRLGFRVKLDSLAYNTLGIRKSADGLQALQWWREGRIDLIRDYCMQDVDVTRRLYEFGRDNGYVLYWDRFTRSKKRVPVNWRLFGGRPSRQMGIIV</sequence>
<comment type="caution">
    <text evidence="2">The sequence shown here is derived from an EMBL/GenBank/DDBJ whole genome shotgun (WGS) entry which is preliminary data.</text>
</comment>
<dbReference type="GO" id="GO:0008408">
    <property type="term" value="F:3'-5' exonuclease activity"/>
    <property type="evidence" value="ECO:0007669"/>
    <property type="project" value="InterPro"/>
</dbReference>
<dbReference type="GO" id="GO:0006139">
    <property type="term" value="P:nucleobase-containing compound metabolic process"/>
    <property type="evidence" value="ECO:0007669"/>
    <property type="project" value="InterPro"/>
</dbReference>
<proteinExistence type="predicted"/>
<dbReference type="InterPro" id="IPR012337">
    <property type="entry name" value="RNaseH-like_sf"/>
</dbReference>
<dbReference type="Proteomes" id="UP000037784">
    <property type="component" value="Unassembled WGS sequence"/>
</dbReference>
<evidence type="ECO:0000313" key="2">
    <source>
        <dbReference type="EMBL" id="GAP63449.1"/>
    </source>
</evidence>
<dbReference type="STRING" id="872965.SE16_06730"/>
<reference evidence="2 3" key="1">
    <citation type="journal article" date="2015" name="Genome Announc.">
        <title>Draft Genome Sequence of a Heterotrophic Facultative Anaerobic Thermophilic Bacterium, Ardenticatena maritima Strain 110ST.</title>
        <authorList>
            <person name="Kawaichi S."/>
            <person name="Yoshida T."/>
            <person name="Sako Y."/>
            <person name="Nakamura R."/>
        </authorList>
    </citation>
    <scope>NUCLEOTIDE SEQUENCE [LARGE SCALE GENOMIC DNA]</scope>
    <source>
        <strain evidence="2 3">110S</strain>
    </source>
</reference>
<name>A0A0M8K9X2_9CHLR</name>
<dbReference type="EMBL" id="BBZA01000145">
    <property type="protein sequence ID" value="GAP63449.1"/>
    <property type="molecule type" value="Genomic_DNA"/>
</dbReference>
<dbReference type="InterPro" id="IPR036397">
    <property type="entry name" value="RNaseH_sf"/>
</dbReference>
<keyword evidence="3" id="KW-1185">Reference proteome</keyword>
<reference evidence="3" key="2">
    <citation type="submission" date="2015-08" db="EMBL/GenBank/DDBJ databases">
        <title>Draft Genome Sequence of a Heterotrophic Facultative Anaerobic Bacterium Ardenticatena maritima Strain 110S.</title>
        <authorList>
            <person name="Kawaichi S."/>
            <person name="Yoshida T."/>
            <person name="Sako Y."/>
            <person name="Nakamura R."/>
        </authorList>
    </citation>
    <scope>NUCLEOTIDE SEQUENCE [LARGE SCALE GENOMIC DNA]</scope>
    <source>
        <strain evidence="3">110S</strain>
    </source>
</reference>
<organism evidence="2 3">
    <name type="scientific">Ardenticatena maritima</name>
    <dbReference type="NCBI Taxonomy" id="872965"/>
    <lineage>
        <taxon>Bacteria</taxon>
        <taxon>Bacillati</taxon>
        <taxon>Chloroflexota</taxon>
        <taxon>Ardenticatenia</taxon>
        <taxon>Ardenticatenales</taxon>
        <taxon>Ardenticatenaceae</taxon>
        <taxon>Ardenticatena</taxon>
    </lineage>
</organism>
<dbReference type="GO" id="GO:0003676">
    <property type="term" value="F:nucleic acid binding"/>
    <property type="evidence" value="ECO:0007669"/>
    <property type="project" value="InterPro"/>
</dbReference>
<evidence type="ECO:0000259" key="1">
    <source>
        <dbReference type="Pfam" id="PF01612"/>
    </source>
</evidence>
<feature type="domain" description="3'-5' exonuclease" evidence="1">
    <location>
        <begin position="13"/>
        <end position="160"/>
    </location>
</feature>
<dbReference type="InParanoid" id="A0A0M8K9X2"/>
<dbReference type="Pfam" id="PF01612">
    <property type="entry name" value="DNA_pol_A_exo1"/>
    <property type="match status" value="1"/>
</dbReference>
<dbReference type="Gene3D" id="3.30.420.10">
    <property type="entry name" value="Ribonuclease H-like superfamily/Ribonuclease H"/>
    <property type="match status" value="1"/>
</dbReference>
<dbReference type="SUPFAM" id="SSF53098">
    <property type="entry name" value="Ribonuclease H-like"/>
    <property type="match status" value="1"/>
</dbReference>
<accession>A0A0M8K9X2</accession>
<protein>
    <recommendedName>
        <fullName evidence="1">3'-5' exonuclease domain-containing protein</fullName>
    </recommendedName>
</protein>
<gene>
    <name evidence="2" type="ORF">ARMA_1872</name>
</gene>
<dbReference type="AlphaFoldDB" id="A0A0M8K9X2"/>
<dbReference type="InterPro" id="IPR002562">
    <property type="entry name" value="3'-5'_exonuclease_dom"/>
</dbReference>